<sequence>MNGDQRTNNVINSVVEHGIWLANSKGSAIAWTYMRTYHVPLEAIRRVLAYPVTRRQRPAVCIR</sequence>
<name>A0AA41HE18_9BURK</name>
<gene>
    <name evidence="1" type="ORF">KVP70_20310</name>
    <name evidence="2" type="ORF">L1274_001461</name>
</gene>
<protein>
    <submittedName>
        <fullName evidence="1">Uncharacterized protein</fullName>
    </submittedName>
</protein>
<accession>A0AA41HE18</accession>
<evidence type="ECO:0000313" key="3">
    <source>
        <dbReference type="Proteomes" id="UP001155901"/>
    </source>
</evidence>
<dbReference type="Proteomes" id="UP001155901">
    <property type="component" value="Unassembled WGS sequence"/>
</dbReference>
<reference evidence="1" key="1">
    <citation type="submission" date="2021-07" db="EMBL/GenBank/DDBJ databases">
        <title>Characterization of violacein-producing bacteria and related species.</title>
        <authorList>
            <person name="Wilson H.S."/>
            <person name="De Leon M.E."/>
        </authorList>
    </citation>
    <scope>NUCLEOTIDE SEQUENCE</scope>
    <source>
        <strain evidence="1">HSC-15S17</strain>
    </source>
</reference>
<reference evidence="2" key="2">
    <citation type="submission" date="2022-03" db="EMBL/GenBank/DDBJ databases">
        <title>Genome Encyclopedia of Bacteria and Archaea VI: Functional Genomics of Type Strains.</title>
        <authorList>
            <person name="Whitman W."/>
        </authorList>
    </citation>
    <scope>NUCLEOTIDE SEQUENCE</scope>
    <source>
        <strain evidence="2">HSC-15S17</strain>
    </source>
</reference>
<dbReference type="RefSeq" id="WP_217943988.1">
    <property type="nucleotide sequence ID" value="NZ_JAHTGR010000011.1"/>
</dbReference>
<evidence type="ECO:0000313" key="4">
    <source>
        <dbReference type="Proteomes" id="UP001162889"/>
    </source>
</evidence>
<keyword evidence="4" id="KW-1185">Reference proteome</keyword>
<dbReference type="EMBL" id="JALJZU010000002">
    <property type="protein sequence ID" value="MCP2007768.1"/>
    <property type="molecule type" value="Genomic_DNA"/>
</dbReference>
<dbReference type="Proteomes" id="UP001162889">
    <property type="component" value="Unassembled WGS sequence"/>
</dbReference>
<dbReference type="AlphaFoldDB" id="A0AA41HE18"/>
<evidence type="ECO:0000313" key="1">
    <source>
        <dbReference type="EMBL" id="MBV6323282.1"/>
    </source>
</evidence>
<proteinExistence type="predicted"/>
<dbReference type="EMBL" id="JAHTGR010000011">
    <property type="protein sequence ID" value="MBV6323282.1"/>
    <property type="molecule type" value="Genomic_DNA"/>
</dbReference>
<evidence type="ECO:0000313" key="2">
    <source>
        <dbReference type="EMBL" id="MCP2007768.1"/>
    </source>
</evidence>
<comment type="caution">
    <text evidence="1">The sequence shown here is derived from an EMBL/GenBank/DDBJ whole genome shotgun (WGS) entry which is preliminary data.</text>
</comment>
<organism evidence="1 3">
    <name type="scientific">Duganella violaceipulchra</name>
    <dbReference type="NCBI Taxonomy" id="2849652"/>
    <lineage>
        <taxon>Bacteria</taxon>
        <taxon>Pseudomonadati</taxon>
        <taxon>Pseudomonadota</taxon>
        <taxon>Betaproteobacteria</taxon>
        <taxon>Burkholderiales</taxon>
        <taxon>Oxalobacteraceae</taxon>
        <taxon>Telluria group</taxon>
        <taxon>Duganella</taxon>
    </lineage>
</organism>